<accession>A0A8J6QQZ7</accession>
<dbReference type="RefSeq" id="WP_191144895.1">
    <property type="nucleotide sequence ID" value="NZ_JACXAF010000012.1"/>
</dbReference>
<dbReference type="AlphaFoldDB" id="A0A8J6QQZ7"/>
<sequence>MGSAESNAVNVSVDTLLAYPVLCVELDGETTVIKRSRYVLDLNLGLEPQVLGVIQYDAAFVNIPHLTNFSKYRQRIFMVNNSGFDIPYTTTFIAEEAVKGYYEPRLADSGVIPAGQTVKITSDELLSIADGVPTRISARMYFDAKLDDVSAAVQIFSVDSTEPPVTNIIELKKL</sequence>
<dbReference type="EMBL" id="JACXAF010000012">
    <property type="protein sequence ID" value="MBD1389796.1"/>
    <property type="molecule type" value="Genomic_DNA"/>
</dbReference>
<dbReference type="Proteomes" id="UP000638014">
    <property type="component" value="Unassembled WGS sequence"/>
</dbReference>
<protein>
    <submittedName>
        <fullName evidence="1">Uncharacterized protein</fullName>
    </submittedName>
</protein>
<reference evidence="1" key="1">
    <citation type="submission" date="2020-09" db="EMBL/GenBank/DDBJ databases">
        <title>A novel bacterium of genus Neiella, isolated from South China Sea.</title>
        <authorList>
            <person name="Huang H."/>
            <person name="Mo K."/>
            <person name="Hu Y."/>
        </authorList>
    </citation>
    <scope>NUCLEOTIDE SEQUENCE</scope>
    <source>
        <strain evidence="1">HB171785</strain>
    </source>
</reference>
<proteinExistence type="predicted"/>
<evidence type="ECO:0000313" key="2">
    <source>
        <dbReference type="Proteomes" id="UP000638014"/>
    </source>
</evidence>
<keyword evidence="2" id="KW-1185">Reference proteome</keyword>
<name>A0A8J6QQZ7_9GAMM</name>
<comment type="caution">
    <text evidence="1">The sequence shown here is derived from an EMBL/GenBank/DDBJ whole genome shotgun (WGS) entry which is preliminary data.</text>
</comment>
<gene>
    <name evidence="1" type="ORF">IC617_10190</name>
</gene>
<evidence type="ECO:0000313" key="1">
    <source>
        <dbReference type="EMBL" id="MBD1389796.1"/>
    </source>
</evidence>
<organism evidence="1 2">
    <name type="scientific">Neiella litorisoli</name>
    <dbReference type="NCBI Taxonomy" id="2771431"/>
    <lineage>
        <taxon>Bacteria</taxon>
        <taxon>Pseudomonadati</taxon>
        <taxon>Pseudomonadota</taxon>
        <taxon>Gammaproteobacteria</taxon>
        <taxon>Alteromonadales</taxon>
        <taxon>Echinimonadaceae</taxon>
        <taxon>Neiella</taxon>
    </lineage>
</organism>